<reference evidence="2" key="1">
    <citation type="submission" date="2022-11" db="UniProtKB">
        <authorList>
            <consortium name="WormBaseParasite"/>
        </authorList>
    </citation>
    <scope>IDENTIFICATION</scope>
</reference>
<organism evidence="1 2">
    <name type="scientific">Panagrolaimus davidi</name>
    <dbReference type="NCBI Taxonomy" id="227884"/>
    <lineage>
        <taxon>Eukaryota</taxon>
        <taxon>Metazoa</taxon>
        <taxon>Ecdysozoa</taxon>
        <taxon>Nematoda</taxon>
        <taxon>Chromadorea</taxon>
        <taxon>Rhabditida</taxon>
        <taxon>Tylenchina</taxon>
        <taxon>Panagrolaimomorpha</taxon>
        <taxon>Panagrolaimoidea</taxon>
        <taxon>Panagrolaimidae</taxon>
        <taxon>Panagrolaimus</taxon>
    </lineage>
</organism>
<proteinExistence type="predicted"/>
<accession>A0A914QD73</accession>
<name>A0A914QD73_9BILA</name>
<dbReference type="AlphaFoldDB" id="A0A914QD73"/>
<evidence type="ECO:0000313" key="1">
    <source>
        <dbReference type="Proteomes" id="UP000887578"/>
    </source>
</evidence>
<protein>
    <submittedName>
        <fullName evidence="2">Uncharacterized protein</fullName>
    </submittedName>
</protein>
<keyword evidence="1" id="KW-1185">Reference proteome</keyword>
<sequence>MNSSNSLTSKAVLQEIDRITSNIKIPKSPPPSHFPSDVLRYIKSNPNLKQALYSMKVNKYFLHERSLINVNYPSPKLSKNFIEKICKSNLETLTLGCLPHSFEFEEFLNDIKKKPNLYVKIHFVRVTRMRKTICAYIDKILAAGIPDSCPPYFEIDDISNRNAYYINALDALRNEYRRNAGNSIL</sequence>
<dbReference type="WBParaSite" id="PDA_v2.g27278.t1">
    <property type="protein sequence ID" value="PDA_v2.g27278.t1"/>
    <property type="gene ID" value="PDA_v2.g27278"/>
</dbReference>
<evidence type="ECO:0000313" key="2">
    <source>
        <dbReference type="WBParaSite" id="PDA_v2.g27278.t1"/>
    </source>
</evidence>
<dbReference type="Proteomes" id="UP000887578">
    <property type="component" value="Unplaced"/>
</dbReference>